<evidence type="ECO:0000256" key="2">
    <source>
        <dbReference type="ARBA" id="ARBA00022649"/>
    </source>
</evidence>
<dbReference type="InterPro" id="IPR002716">
    <property type="entry name" value="PIN_dom"/>
</dbReference>
<dbReference type="PANTHER" id="PTHR33653:SF1">
    <property type="entry name" value="RIBONUCLEASE VAPC2"/>
    <property type="match status" value="1"/>
</dbReference>
<dbReference type="Gene3D" id="3.40.50.1010">
    <property type="entry name" value="5'-nuclease"/>
    <property type="match status" value="1"/>
</dbReference>
<evidence type="ECO:0000256" key="7">
    <source>
        <dbReference type="ARBA" id="ARBA00038093"/>
    </source>
</evidence>
<keyword evidence="3 8" id="KW-0540">Nuclease</keyword>
<dbReference type="GO" id="GO:0016787">
    <property type="term" value="F:hydrolase activity"/>
    <property type="evidence" value="ECO:0007669"/>
    <property type="project" value="UniProtKB-KW"/>
</dbReference>
<evidence type="ECO:0000256" key="4">
    <source>
        <dbReference type="ARBA" id="ARBA00022723"/>
    </source>
</evidence>
<keyword evidence="2 8" id="KW-1277">Toxin-antitoxin system</keyword>
<keyword evidence="4 8" id="KW-0479">Metal-binding</keyword>
<keyword evidence="8" id="KW-0800">Toxin</keyword>
<feature type="domain" description="PIN" evidence="9">
    <location>
        <begin position="3"/>
        <end position="124"/>
    </location>
</feature>
<comment type="similarity">
    <text evidence="7 8">Belongs to the PINc/VapC protein family.</text>
</comment>
<evidence type="ECO:0000256" key="6">
    <source>
        <dbReference type="ARBA" id="ARBA00022842"/>
    </source>
</evidence>
<dbReference type="AlphaFoldDB" id="A0A7D5TTK1"/>
<evidence type="ECO:0000256" key="8">
    <source>
        <dbReference type="HAMAP-Rule" id="MF_00265"/>
    </source>
</evidence>
<dbReference type="HAMAP" id="MF_00265">
    <property type="entry name" value="VapC_Nob1"/>
    <property type="match status" value="1"/>
</dbReference>
<dbReference type="KEGG" id="hpel:HZS54_07455"/>
<comment type="function">
    <text evidence="8">Toxic component of a toxin-antitoxin (TA) system. An RNase.</text>
</comment>
<dbReference type="Pfam" id="PF01850">
    <property type="entry name" value="PIN"/>
    <property type="match status" value="1"/>
</dbReference>
<dbReference type="GO" id="GO:0004540">
    <property type="term" value="F:RNA nuclease activity"/>
    <property type="evidence" value="ECO:0007669"/>
    <property type="project" value="InterPro"/>
</dbReference>
<evidence type="ECO:0000256" key="5">
    <source>
        <dbReference type="ARBA" id="ARBA00022801"/>
    </source>
</evidence>
<reference evidence="10 11" key="1">
    <citation type="submission" date="2020-07" db="EMBL/GenBank/DDBJ databases">
        <title>Halosimplex litoreum sp. nov. and Halosimplex rubrum sp. nov., isolated from different salt environments.</title>
        <authorList>
            <person name="Cui H."/>
        </authorList>
    </citation>
    <scope>NUCLEOTIDE SEQUENCE [LARGE SCALE GENOMIC DNA]</scope>
    <source>
        <strain evidence="10 11">R2</strain>
    </source>
</reference>
<feature type="binding site" evidence="8">
    <location>
        <position position="4"/>
    </location>
    <ligand>
        <name>Mg(2+)</name>
        <dbReference type="ChEBI" id="CHEBI:18420"/>
    </ligand>
</feature>
<protein>
    <recommendedName>
        <fullName evidence="8">Ribonuclease VapC</fullName>
        <shortName evidence="8">RNase VapC</shortName>
        <ecNumber evidence="8">3.1.-.-</ecNumber>
    </recommendedName>
    <alternativeName>
        <fullName evidence="8">Putative toxin VapC</fullName>
    </alternativeName>
</protein>
<dbReference type="OrthoDB" id="38049at2157"/>
<dbReference type="InterPro" id="IPR022907">
    <property type="entry name" value="VapC_family"/>
</dbReference>
<feature type="binding site" evidence="8">
    <location>
        <position position="97"/>
    </location>
    <ligand>
        <name>Mg(2+)</name>
        <dbReference type="ChEBI" id="CHEBI:18420"/>
    </ligand>
</feature>
<evidence type="ECO:0000313" key="11">
    <source>
        <dbReference type="Proteomes" id="UP000509346"/>
    </source>
</evidence>
<keyword evidence="5 8" id="KW-0378">Hydrolase</keyword>
<accession>A0A7D5TTK1</accession>
<dbReference type="CDD" id="cd18754">
    <property type="entry name" value="PIN_VapC4-5_FitB-like"/>
    <property type="match status" value="1"/>
</dbReference>
<dbReference type="InterPro" id="IPR029060">
    <property type="entry name" value="PIN-like_dom_sf"/>
</dbReference>
<evidence type="ECO:0000313" key="10">
    <source>
        <dbReference type="EMBL" id="QLH81474.1"/>
    </source>
</evidence>
<comment type="cofactor">
    <cofactor evidence="1 8">
        <name>Mg(2+)</name>
        <dbReference type="ChEBI" id="CHEBI:18420"/>
    </cofactor>
</comment>
<evidence type="ECO:0000256" key="3">
    <source>
        <dbReference type="ARBA" id="ARBA00022722"/>
    </source>
</evidence>
<dbReference type="GeneID" id="56082414"/>
<dbReference type="InterPro" id="IPR050556">
    <property type="entry name" value="Type_II_TA_system_RNase"/>
</dbReference>
<keyword evidence="6 8" id="KW-0460">Magnesium</keyword>
<keyword evidence="11" id="KW-1185">Reference proteome</keyword>
<dbReference type="EC" id="3.1.-.-" evidence="8"/>
<organism evidence="10 11">
    <name type="scientific">Halosimplex pelagicum</name>
    <dbReference type="NCBI Taxonomy" id="869886"/>
    <lineage>
        <taxon>Archaea</taxon>
        <taxon>Methanobacteriati</taxon>
        <taxon>Methanobacteriota</taxon>
        <taxon>Stenosarchaea group</taxon>
        <taxon>Halobacteria</taxon>
        <taxon>Halobacteriales</taxon>
        <taxon>Haloarculaceae</taxon>
        <taxon>Halosimplex</taxon>
    </lineage>
</organism>
<gene>
    <name evidence="8" type="primary">vapC</name>
    <name evidence="10" type="ORF">HZS54_07455</name>
</gene>
<dbReference type="GO" id="GO:0000287">
    <property type="term" value="F:magnesium ion binding"/>
    <property type="evidence" value="ECO:0007669"/>
    <property type="project" value="UniProtKB-UniRule"/>
</dbReference>
<dbReference type="SUPFAM" id="SSF88723">
    <property type="entry name" value="PIN domain-like"/>
    <property type="match status" value="1"/>
</dbReference>
<dbReference type="PANTHER" id="PTHR33653">
    <property type="entry name" value="RIBONUCLEASE VAPC2"/>
    <property type="match status" value="1"/>
</dbReference>
<name>A0A7D5TTK1_9EURY</name>
<dbReference type="GO" id="GO:0090729">
    <property type="term" value="F:toxin activity"/>
    <property type="evidence" value="ECO:0007669"/>
    <property type="project" value="UniProtKB-KW"/>
</dbReference>
<dbReference type="Proteomes" id="UP000509346">
    <property type="component" value="Chromosome"/>
</dbReference>
<proteinExistence type="inferred from homology"/>
<dbReference type="EMBL" id="CP058909">
    <property type="protein sequence ID" value="QLH81474.1"/>
    <property type="molecule type" value="Genomic_DNA"/>
</dbReference>
<dbReference type="RefSeq" id="WP_179921506.1">
    <property type="nucleotide sequence ID" value="NZ_CP058909.1"/>
</dbReference>
<evidence type="ECO:0000256" key="1">
    <source>
        <dbReference type="ARBA" id="ARBA00001946"/>
    </source>
</evidence>
<evidence type="ECO:0000259" key="9">
    <source>
        <dbReference type="Pfam" id="PF01850"/>
    </source>
</evidence>
<sequence length="130" mass="14279">MIQDTSFVLDVLGGNENALAALANLESDRKPEKISSVTVLELYEGVGRSDRPDDEKAAVLDVLDSKTIVPADHDVMRRAGRVSGELYATGEPIDREDCVIAATALHEDEPVLTRNVDHFERIDGLDVRTY</sequence>